<sequence length="1382" mass="157540">MSGAPSSSRRPQSIVRLPSRSSAQEPSSGSSYRPSRGETQVRASAATSSQHTDPQEEDNARIISELRREIDDLKKEARDRSPAKESPRNRLNLSQRKDLGYVPPTGPATHVWAEYASTRGETASSVPRPSSSHMSSSPFSREIERAVLPKIFTASRFDTYNVRTDPVAHISHYQQRMALCRHNDPLMCRLFPSSLGEIALRWFNQLGKRTITSWIQMAEPFVAHFITNCQRTQEMDAFLTLKLEDGESIKDYATRFWETYNDIDNCSKDVAVRTFKLGLPLEIGLRQSLTKGPATTLRKLMDKIEQFIRVEENGGNTTSKQTAVQPKIMIPKPPTQPNNSAKAPQAASNFVAPSFQAFETVFKEPIYKILNKIKDKPYFVWPPKLLGDPVSRDPKLQCSYHRDKGHMTENCHMLKTHLEQLASAEHVDQYIDTNLSAKRDPNNLVWRPNNPVATSLGVIHVIHNPLCSSIMPSSYRSKIQKEFHLRRSYAINDSAHLVLVRPSTEGPLNQSISFSNSDLKDVQLPHNDPLVINLRIRNFDVRRVLIDQGSFAEVMYYDMYKKLGLGEADLTSFVSPVFGFSRESIIPRGKTILLVLAGPINLQTKFLVVQASSLYNVIMGRDWLHRIRVVPSTFHQKLSTEETKLAPERASIVMEEVSRLLAAGAIREIQYPSWLSNTMVVKKKNGKWRMCVDFTDLNRAYPKNSFPLPRIDQLVDSASGYNRMSFLDAFQGYHQIPMNPANQDKTAFITLRRAYCYQVMPFGLKNAGATYQRMVMQMFGQLIGRIMEIAALMDLAEPQNAKQVQRLTRMIVALGRFISRSADRCRPFFRLLGRKRQFLWDKECSTAFQGIKMYLSSAPCLFIPTLGKPLFLYLAVSDHAVSAVLVREDRQVQKPIFFVSKVMDETELRYLPLEKAALALLQATKKLPHYFEASTVTVLTDLPLKMLLQRSDFSGRITKWGVQLGSFNIEHKPRTAIKGSKWELFIDRASNCKGSGAGIVLVSPEGLILEQALFDGKLDLGRVSSKRRENVSLSPGGSVYISRIRVSSETEMQRIICIETIDRSSFQDQQEVSILTTSVRPSWMDPILDYLKDNKLPEDRKATDLIKQKTPKYWISKEGSLYRRSFSGPYLLCVHPDLVKDFLYEIHEGADALAYVRKCDKCQRFASKIHQPARELNPLSSPWPFVQWGLDIVGPLPRALGSKRFLIVATDYFTKWVEAEPLTNIQDVDAKRFLWKSNITRFGVPWAVISDNGTQFEGRLFTSFYSDLGIKNFFFSPAYPQSNGQAEMSNKVILDRIKKRLEDAKERWVEELPSVLWTHRTTKRRSTGETPYALAYGVEVVIPLEIHMSTIRTMDFDVHINEDSLRKIWIYWKKDETWQSFG</sequence>
<keyword evidence="1" id="KW-0808">Transferase</keyword>
<evidence type="ECO:0000256" key="4">
    <source>
        <dbReference type="ARBA" id="ARBA00022759"/>
    </source>
</evidence>
<dbReference type="PROSITE" id="PS50994">
    <property type="entry name" value="INTEGRASE"/>
    <property type="match status" value="1"/>
</dbReference>
<dbReference type="SUPFAM" id="SSF56672">
    <property type="entry name" value="DNA/RNA polymerases"/>
    <property type="match status" value="1"/>
</dbReference>
<keyword evidence="2" id="KW-0548">Nucleotidyltransferase</keyword>
<dbReference type="PANTHER" id="PTHR37984">
    <property type="entry name" value="PROTEIN CBG26694"/>
    <property type="match status" value="1"/>
</dbReference>
<gene>
    <name evidence="8" type="ORF">FSB_LOCUS21947</name>
</gene>
<feature type="compositionally biased region" description="Low complexity" evidence="6">
    <location>
        <begin position="25"/>
        <end position="38"/>
    </location>
</feature>
<evidence type="ECO:0000256" key="1">
    <source>
        <dbReference type="ARBA" id="ARBA00022679"/>
    </source>
</evidence>
<organism evidence="8">
    <name type="scientific">Fagus sylvatica</name>
    <name type="common">Beechnut</name>
    <dbReference type="NCBI Taxonomy" id="28930"/>
    <lineage>
        <taxon>Eukaryota</taxon>
        <taxon>Viridiplantae</taxon>
        <taxon>Streptophyta</taxon>
        <taxon>Embryophyta</taxon>
        <taxon>Tracheophyta</taxon>
        <taxon>Spermatophyta</taxon>
        <taxon>Magnoliopsida</taxon>
        <taxon>eudicotyledons</taxon>
        <taxon>Gunneridae</taxon>
        <taxon>Pentapetalae</taxon>
        <taxon>rosids</taxon>
        <taxon>fabids</taxon>
        <taxon>Fagales</taxon>
        <taxon>Fagaceae</taxon>
        <taxon>Fagus</taxon>
    </lineage>
</organism>
<name>A0A2N9G3Q4_FAGSY</name>
<feature type="compositionally biased region" description="Basic and acidic residues" evidence="6">
    <location>
        <begin position="58"/>
        <end position="88"/>
    </location>
</feature>
<feature type="compositionally biased region" description="Polar residues" evidence="6">
    <location>
        <begin position="1"/>
        <end position="11"/>
    </location>
</feature>
<dbReference type="Pfam" id="PF17919">
    <property type="entry name" value="RT_RNaseH_2"/>
    <property type="match status" value="1"/>
</dbReference>
<dbReference type="InterPro" id="IPR005162">
    <property type="entry name" value="Retrotrans_gag_dom"/>
</dbReference>
<dbReference type="InterPro" id="IPR043128">
    <property type="entry name" value="Rev_trsase/Diguanyl_cyclase"/>
</dbReference>
<dbReference type="GO" id="GO:0004519">
    <property type="term" value="F:endonuclease activity"/>
    <property type="evidence" value="ECO:0007669"/>
    <property type="project" value="UniProtKB-KW"/>
</dbReference>
<evidence type="ECO:0000256" key="2">
    <source>
        <dbReference type="ARBA" id="ARBA00022695"/>
    </source>
</evidence>
<dbReference type="InterPro" id="IPR012337">
    <property type="entry name" value="RNaseH-like_sf"/>
</dbReference>
<dbReference type="GO" id="GO:0003676">
    <property type="term" value="F:nucleic acid binding"/>
    <property type="evidence" value="ECO:0007669"/>
    <property type="project" value="InterPro"/>
</dbReference>
<dbReference type="CDD" id="cd00303">
    <property type="entry name" value="retropepsin_like"/>
    <property type="match status" value="1"/>
</dbReference>
<dbReference type="InterPro" id="IPR000477">
    <property type="entry name" value="RT_dom"/>
</dbReference>
<dbReference type="InterPro" id="IPR043502">
    <property type="entry name" value="DNA/RNA_pol_sf"/>
</dbReference>
<feature type="compositionally biased region" description="Polar residues" evidence="6">
    <location>
        <begin position="41"/>
        <end position="52"/>
    </location>
</feature>
<keyword evidence="3" id="KW-0540">Nuclease</keyword>
<dbReference type="GO" id="GO:0016779">
    <property type="term" value="F:nucleotidyltransferase activity"/>
    <property type="evidence" value="ECO:0007669"/>
    <property type="project" value="UniProtKB-KW"/>
</dbReference>
<proteinExistence type="predicted"/>
<dbReference type="InterPro" id="IPR050951">
    <property type="entry name" value="Retrovirus_Pol_polyprotein"/>
</dbReference>
<evidence type="ECO:0000259" key="7">
    <source>
        <dbReference type="PROSITE" id="PS50994"/>
    </source>
</evidence>
<dbReference type="Gene3D" id="3.30.420.10">
    <property type="entry name" value="Ribonuclease H-like superfamily/Ribonuclease H"/>
    <property type="match status" value="1"/>
</dbReference>
<dbReference type="Pfam" id="PF03732">
    <property type="entry name" value="Retrotrans_gag"/>
    <property type="match status" value="1"/>
</dbReference>
<dbReference type="Gene3D" id="3.30.70.270">
    <property type="match status" value="2"/>
</dbReference>
<dbReference type="Gene3D" id="3.10.10.10">
    <property type="entry name" value="HIV Type 1 Reverse Transcriptase, subunit A, domain 1"/>
    <property type="match status" value="1"/>
</dbReference>
<protein>
    <recommendedName>
        <fullName evidence="7">Integrase catalytic domain-containing protein</fullName>
    </recommendedName>
</protein>
<dbReference type="CDD" id="cd01647">
    <property type="entry name" value="RT_LTR"/>
    <property type="match status" value="1"/>
</dbReference>
<evidence type="ECO:0000256" key="6">
    <source>
        <dbReference type="SAM" id="MobiDB-lite"/>
    </source>
</evidence>
<dbReference type="EMBL" id="OIVN01001446">
    <property type="protein sequence ID" value="SPC94065.1"/>
    <property type="molecule type" value="Genomic_DNA"/>
</dbReference>
<evidence type="ECO:0000313" key="8">
    <source>
        <dbReference type="EMBL" id="SPC94065.1"/>
    </source>
</evidence>
<dbReference type="PANTHER" id="PTHR37984:SF5">
    <property type="entry name" value="PROTEIN NYNRIN-LIKE"/>
    <property type="match status" value="1"/>
</dbReference>
<dbReference type="SUPFAM" id="SSF50630">
    <property type="entry name" value="Acid proteases"/>
    <property type="match status" value="1"/>
</dbReference>
<dbReference type="InterPro" id="IPR001584">
    <property type="entry name" value="Integrase_cat-core"/>
</dbReference>
<keyword evidence="4" id="KW-0378">Hydrolase</keyword>
<dbReference type="InterPro" id="IPR021109">
    <property type="entry name" value="Peptidase_aspartic_dom_sf"/>
</dbReference>
<accession>A0A2N9G3Q4</accession>
<dbReference type="Pfam" id="PF00078">
    <property type="entry name" value="RVT_1"/>
    <property type="match status" value="1"/>
</dbReference>
<feature type="domain" description="Integrase catalytic" evidence="7">
    <location>
        <begin position="1174"/>
        <end position="1339"/>
    </location>
</feature>
<feature type="region of interest" description="Disordered" evidence="6">
    <location>
        <begin position="1"/>
        <end position="105"/>
    </location>
</feature>
<keyword evidence="5" id="KW-0511">Multifunctional enzyme</keyword>
<keyword evidence="4" id="KW-0255">Endonuclease</keyword>
<evidence type="ECO:0000256" key="5">
    <source>
        <dbReference type="ARBA" id="ARBA00023268"/>
    </source>
</evidence>
<reference evidence="8" key="1">
    <citation type="submission" date="2018-02" db="EMBL/GenBank/DDBJ databases">
        <authorList>
            <person name="Cohen D.B."/>
            <person name="Kent A.D."/>
        </authorList>
    </citation>
    <scope>NUCLEOTIDE SEQUENCE</scope>
</reference>
<dbReference type="SUPFAM" id="SSF53098">
    <property type="entry name" value="Ribonuclease H-like"/>
    <property type="match status" value="1"/>
</dbReference>
<dbReference type="GO" id="GO:0015074">
    <property type="term" value="P:DNA integration"/>
    <property type="evidence" value="ECO:0007669"/>
    <property type="project" value="InterPro"/>
</dbReference>
<evidence type="ECO:0000256" key="3">
    <source>
        <dbReference type="ARBA" id="ARBA00022722"/>
    </source>
</evidence>
<dbReference type="InterPro" id="IPR036397">
    <property type="entry name" value="RNaseH_sf"/>
</dbReference>
<dbReference type="InterPro" id="IPR041577">
    <property type="entry name" value="RT_RNaseH_2"/>
</dbReference>